<accession>A0A8D7B9U7</accession>
<evidence type="ECO:0000313" key="1">
    <source>
        <dbReference type="EMBL" id="CAG1864024.1"/>
    </source>
</evidence>
<name>A0A8D7B9U7_MUSAM</name>
<dbReference type="AlphaFoldDB" id="A0A8D7B9U7"/>
<dbReference type="EMBL" id="HG996475">
    <property type="protein sequence ID" value="CAG1864024.1"/>
    <property type="molecule type" value="Genomic_DNA"/>
</dbReference>
<protein>
    <submittedName>
        <fullName evidence="1">(wild Malaysian banana) hypothetical protein</fullName>
    </submittedName>
</protein>
<proteinExistence type="predicted"/>
<organism evidence="1">
    <name type="scientific">Musa acuminata subsp. malaccensis</name>
    <name type="common">Wild banana</name>
    <name type="synonym">Musa malaccensis</name>
    <dbReference type="NCBI Taxonomy" id="214687"/>
    <lineage>
        <taxon>Eukaryota</taxon>
        <taxon>Viridiplantae</taxon>
        <taxon>Streptophyta</taxon>
        <taxon>Embryophyta</taxon>
        <taxon>Tracheophyta</taxon>
        <taxon>Spermatophyta</taxon>
        <taxon>Magnoliopsida</taxon>
        <taxon>Liliopsida</taxon>
        <taxon>Zingiberales</taxon>
        <taxon>Musaceae</taxon>
        <taxon>Musa</taxon>
    </lineage>
</organism>
<reference evidence="1" key="1">
    <citation type="submission" date="2021-03" db="EMBL/GenBank/DDBJ databases">
        <authorList>
            <consortium name="Genoscope - CEA"/>
            <person name="William W."/>
        </authorList>
    </citation>
    <scope>NUCLEOTIDE SEQUENCE</scope>
    <source>
        <strain evidence="1">Doubled-haploid Pahang</strain>
    </source>
</reference>
<gene>
    <name evidence="1" type="ORF">GSMUA_16040.1</name>
</gene>
<sequence length="34" mass="4102">MMHNLLTSRSKIPIRHLKCRFLHFLNLARLTVLK</sequence>